<name>M4SSR5_9TRYP</name>
<organism evidence="1">
    <name type="scientific">Trypanosoma brucei</name>
    <dbReference type="NCBI Taxonomy" id="5691"/>
    <lineage>
        <taxon>Eukaryota</taxon>
        <taxon>Discoba</taxon>
        <taxon>Euglenozoa</taxon>
        <taxon>Kinetoplastea</taxon>
        <taxon>Metakinetoplastina</taxon>
        <taxon>Trypanosomatida</taxon>
        <taxon>Trypanosomatidae</taxon>
        <taxon>Trypanosoma</taxon>
    </lineage>
</organism>
<dbReference type="EMBL" id="KC611937">
    <property type="protein sequence ID" value="AGH59368.1"/>
    <property type="molecule type" value="Genomic_DNA"/>
</dbReference>
<reference evidence="1" key="1">
    <citation type="submission" date="2013-02" db="EMBL/GenBank/DDBJ databases">
        <authorList>
            <person name="Cross G.A.M."/>
            <person name="Kim H.-S."/>
            <person name="Wickstead B."/>
        </authorList>
    </citation>
    <scope>NUCLEOTIDE SEQUENCE</scope>
    <source>
        <strain evidence="1">Lister 427</strain>
    </source>
</reference>
<accession>M4SSR5</accession>
<evidence type="ECO:0000313" key="1">
    <source>
        <dbReference type="EMBL" id="AGH59368.1"/>
    </source>
</evidence>
<sequence>NKTSRRRNSEQLDPKMRVRLRNYSGQTLTALLSVSIHLTRQQTETGDAKHEKVKTAYQKAAAAVALAGRYSELAKSTAHNPRNPMITSAMRRNKAAERTDPTKASNLTAISEVAANLAMQALNKLTERAHNVTGAAVNLAARAAFLDCIHYAIKPTYATQSDPFKVSGFTLGVRSAGAKSLTNKCDKAARQEIEKTYIQQREVLQYGKSSNIQRTKIVKLVSTQKLTLTFSTTGCSNTDSDNGYDATVTSCNSAISSATASTLLSIGTATPTLENIYEQDTPSKECAHKTIDNDDSGAAMKKLIKAIGKRQQAVATTVPSIADVSLENLASNPAVIVAVRSGAPQFRNLHYSSET</sequence>
<reference evidence="1" key="2">
    <citation type="journal article" date="2014" name="Mol. Biochem. Parasitol.">
        <title>Capturing the variant surface glycoprotein repertoire (the VSGnome) of Trypanosoma brucei Lister 427.</title>
        <authorList>
            <person name="Cross G.A."/>
            <person name="Kim H.S."/>
            <person name="Wickstead B."/>
        </authorList>
    </citation>
    <scope>NUCLEOTIDE SEQUENCE</scope>
    <source>
        <strain evidence="1">Lister 427</strain>
    </source>
</reference>
<dbReference type="AlphaFoldDB" id="M4SSR5"/>
<feature type="non-terminal residue" evidence="1">
    <location>
        <position position="1"/>
    </location>
</feature>
<proteinExistence type="predicted"/>
<protein>
    <submittedName>
        <fullName evidence="1">Variant surface glycoprotein 3331</fullName>
    </submittedName>
</protein>